<gene>
    <name evidence="1" type="ORF">JT362_15075</name>
</gene>
<sequence>MTDRVGVAGAWDQSEVRSARRYVLHVRKSGDRVADRRAPAALVPDQVCAPVHRAIVALDIARSTVRADPVKARLRRRMYHILDEAMWSSGISGQHHDFPIDRGDGALVLIKPSDQVPKTILLARLMPALACFLADYNARYPHQAFQLRASVHAGEVNYDRWGPFGEALDIACRLLDAPELKNALAGSTAPLALVVSDDIYRSIVRHGYDQIDSEHFSPDVRVEVAGIPHLGWVRGSG</sequence>
<proteinExistence type="predicted"/>
<keyword evidence="2" id="KW-1185">Reference proteome</keyword>
<evidence type="ECO:0008006" key="3">
    <source>
        <dbReference type="Google" id="ProtNLM"/>
    </source>
</evidence>
<dbReference type="EMBL" id="JAFFZE010000012">
    <property type="protein sequence ID" value="MCT2584447.1"/>
    <property type="molecule type" value="Genomic_DNA"/>
</dbReference>
<accession>A0ABT2J999</accession>
<organism evidence="1 2">
    <name type="scientific">Actinophytocola gossypii</name>
    <dbReference type="NCBI Taxonomy" id="2812003"/>
    <lineage>
        <taxon>Bacteria</taxon>
        <taxon>Bacillati</taxon>
        <taxon>Actinomycetota</taxon>
        <taxon>Actinomycetes</taxon>
        <taxon>Pseudonocardiales</taxon>
        <taxon>Pseudonocardiaceae</taxon>
    </lineage>
</organism>
<dbReference type="RefSeq" id="WP_260191848.1">
    <property type="nucleotide sequence ID" value="NZ_JAFFZE010000012.1"/>
</dbReference>
<dbReference type="InterPro" id="IPR029787">
    <property type="entry name" value="Nucleotide_cyclase"/>
</dbReference>
<evidence type="ECO:0000313" key="2">
    <source>
        <dbReference type="Proteomes" id="UP001156441"/>
    </source>
</evidence>
<evidence type="ECO:0000313" key="1">
    <source>
        <dbReference type="EMBL" id="MCT2584447.1"/>
    </source>
</evidence>
<dbReference type="Proteomes" id="UP001156441">
    <property type="component" value="Unassembled WGS sequence"/>
</dbReference>
<name>A0ABT2J999_9PSEU</name>
<protein>
    <recommendedName>
        <fullName evidence="3">Guanylate cyclase domain-containing protein</fullName>
    </recommendedName>
</protein>
<dbReference type="SUPFAM" id="SSF55073">
    <property type="entry name" value="Nucleotide cyclase"/>
    <property type="match status" value="1"/>
</dbReference>
<reference evidence="1 2" key="1">
    <citation type="submission" date="2021-02" db="EMBL/GenBank/DDBJ databases">
        <title>Actinophytocola xerophila sp. nov., isolated from soil of cotton cropping field.</title>
        <authorList>
            <person name="Huang R."/>
            <person name="Chen X."/>
            <person name="Ge X."/>
            <person name="Liu W."/>
        </authorList>
    </citation>
    <scope>NUCLEOTIDE SEQUENCE [LARGE SCALE GENOMIC DNA]</scope>
    <source>
        <strain evidence="1 2">S1-96</strain>
    </source>
</reference>
<comment type="caution">
    <text evidence="1">The sequence shown here is derived from an EMBL/GenBank/DDBJ whole genome shotgun (WGS) entry which is preliminary data.</text>
</comment>